<evidence type="ECO:0000313" key="5">
    <source>
        <dbReference type="Ensembl" id="ENSCLMP00005041358.1"/>
    </source>
</evidence>
<sequence>MGITSLCLMLSTLVLHPDRSQFFSYDSITLTCGEAGNSGGWTLKRNTSFHTSQMCDSDWGVSSSATASSCVIEDAYPLDSGVYWCQSALGENGRGVNVTVTDGDVILESPGLPVTEGDEVTLLCSSKGREATPGSSATFYKDGVPLGAPTAGSVTFPKVSESDEGFYACELPAGGRSPPSWLAVNGNDRVLFARSVHVEVSVSIKSYEHGHMRSEGSIEAISFLQTY</sequence>
<dbReference type="AlphaFoldDB" id="A0A8C3AG32"/>
<dbReference type="PANTHER" id="PTHR11481:SF64">
    <property type="entry name" value="FC RECEPTOR-LIKE PROTEIN 4"/>
    <property type="match status" value="1"/>
</dbReference>
<keyword evidence="1 3" id="KW-0732">Signal</keyword>
<dbReference type="InterPro" id="IPR013783">
    <property type="entry name" value="Ig-like_fold"/>
</dbReference>
<dbReference type="GeneTree" id="ENSGT00940000163711"/>
<organism evidence="5 6">
    <name type="scientific">Cyclopterus lumpus</name>
    <name type="common">Lumpsucker</name>
    <dbReference type="NCBI Taxonomy" id="8103"/>
    <lineage>
        <taxon>Eukaryota</taxon>
        <taxon>Metazoa</taxon>
        <taxon>Chordata</taxon>
        <taxon>Craniata</taxon>
        <taxon>Vertebrata</taxon>
        <taxon>Euteleostomi</taxon>
        <taxon>Actinopterygii</taxon>
        <taxon>Neopterygii</taxon>
        <taxon>Teleostei</taxon>
        <taxon>Neoteleostei</taxon>
        <taxon>Acanthomorphata</taxon>
        <taxon>Eupercaria</taxon>
        <taxon>Perciformes</taxon>
        <taxon>Cottioidei</taxon>
        <taxon>Cottales</taxon>
        <taxon>Cyclopteridae</taxon>
        <taxon>Cyclopterus</taxon>
    </lineage>
</organism>
<feature type="signal peptide" evidence="3">
    <location>
        <begin position="1"/>
        <end position="22"/>
    </location>
</feature>
<name>A0A8C3AG32_CYCLU</name>
<dbReference type="SUPFAM" id="SSF48726">
    <property type="entry name" value="Immunoglobulin"/>
    <property type="match status" value="2"/>
</dbReference>
<evidence type="ECO:0000256" key="3">
    <source>
        <dbReference type="SAM" id="SignalP"/>
    </source>
</evidence>
<proteinExistence type="predicted"/>
<dbReference type="GO" id="GO:0007166">
    <property type="term" value="P:cell surface receptor signaling pathway"/>
    <property type="evidence" value="ECO:0007669"/>
    <property type="project" value="TreeGrafter"/>
</dbReference>
<dbReference type="PANTHER" id="PTHR11481">
    <property type="entry name" value="IMMUNOGLOBULIN FC RECEPTOR"/>
    <property type="match status" value="1"/>
</dbReference>
<dbReference type="InterPro" id="IPR036179">
    <property type="entry name" value="Ig-like_dom_sf"/>
</dbReference>
<dbReference type="PROSITE" id="PS50835">
    <property type="entry name" value="IG_LIKE"/>
    <property type="match status" value="1"/>
</dbReference>
<dbReference type="Gene3D" id="2.60.40.10">
    <property type="entry name" value="Immunoglobulins"/>
    <property type="match status" value="2"/>
</dbReference>
<dbReference type="InterPro" id="IPR007110">
    <property type="entry name" value="Ig-like_dom"/>
</dbReference>
<feature type="domain" description="Ig-like" evidence="4">
    <location>
        <begin position="103"/>
        <end position="171"/>
    </location>
</feature>
<protein>
    <recommendedName>
        <fullName evidence="4">Ig-like domain-containing protein</fullName>
    </recommendedName>
</protein>
<dbReference type="Proteomes" id="UP000694565">
    <property type="component" value="Unplaced"/>
</dbReference>
<evidence type="ECO:0000259" key="4">
    <source>
        <dbReference type="PROSITE" id="PS50835"/>
    </source>
</evidence>
<dbReference type="Pfam" id="PF13895">
    <property type="entry name" value="Ig_2"/>
    <property type="match status" value="1"/>
</dbReference>
<evidence type="ECO:0000256" key="1">
    <source>
        <dbReference type="ARBA" id="ARBA00022729"/>
    </source>
</evidence>
<evidence type="ECO:0000313" key="6">
    <source>
        <dbReference type="Proteomes" id="UP000694565"/>
    </source>
</evidence>
<accession>A0A8C3AG32</accession>
<feature type="chain" id="PRO_5034993551" description="Ig-like domain-containing protein" evidence="3">
    <location>
        <begin position="23"/>
        <end position="227"/>
    </location>
</feature>
<dbReference type="GO" id="GO:0009897">
    <property type="term" value="C:external side of plasma membrane"/>
    <property type="evidence" value="ECO:0007669"/>
    <property type="project" value="TreeGrafter"/>
</dbReference>
<keyword evidence="2" id="KW-1015">Disulfide bond</keyword>
<dbReference type="GO" id="GO:0006955">
    <property type="term" value="P:immune response"/>
    <property type="evidence" value="ECO:0007669"/>
    <property type="project" value="TreeGrafter"/>
</dbReference>
<keyword evidence="6" id="KW-1185">Reference proteome</keyword>
<dbReference type="GO" id="GO:0004888">
    <property type="term" value="F:transmembrane signaling receptor activity"/>
    <property type="evidence" value="ECO:0007669"/>
    <property type="project" value="TreeGrafter"/>
</dbReference>
<reference evidence="5" key="2">
    <citation type="submission" date="2025-09" db="UniProtKB">
        <authorList>
            <consortium name="Ensembl"/>
        </authorList>
    </citation>
    <scope>IDENTIFICATION</scope>
</reference>
<dbReference type="Ensembl" id="ENSCLMT00005042873.1">
    <property type="protein sequence ID" value="ENSCLMP00005041358.1"/>
    <property type="gene ID" value="ENSCLMG00005019381.1"/>
</dbReference>
<dbReference type="SMART" id="SM00409">
    <property type="entry name" value="IG"/>
    <property type="match status" value="2"/>
</dbReference>
<dbReference type="InterPro" id="IPR003599">
    <property type="entry name" value="Ig_sub"/>
</dbReference>
<reference evidence="5" key="1">
    <citation type="submission" date="2025-08" db="UniProtKB">
        <authorList>
            <consortium name="Ensembl"/>
        </authorList>
    </citation>
    <scope>IDENTIFICATION</scope>
</reference>
<dbReference type="InterPro" id="IPR050488">
    <property type="entry name" value="Ig_Fc_receptor"/>
</dbReference>
<evidence type="ECO:0000256" key="2">
    <source>
        <dbReference type="ARBA" id="ARBA00023157"/>
    </source>
</evidence>